<proteinExistence type="predicted"/>
<feature type="compositionally biased region" description="Low complexity" evidence="1">
    <location>
        <begin position="104"/>
        <end position="117"/>
    </location>
</feature>
<gene>
    <name evidence="2" type="ORF">Vretimale_6274</name>
</gene>
<feature type="region of interest" description="Disordered" evidence="1">
    <location>
        <begin position="93"/>
        <end position="168"/>
    </location>
</feature>
<dbReference type="EMBL" id="BNCQ01000009">
    <property type="protein sequence ID" value="GIM01515.1"/>
    <property type="molecule type" value="Genomic_DNA"/>
</dbReference>
<evidence type="ECO:0000313" key="3">
    <source>
        <dbReference type="Proteomes" id="UP000722791"/>
    </source>
</evidence>
<reference evidence="2" key="1">
    <citation type="journal article" date="2021" name="Proc. Natl. Acad. Sci. U.S.A.">
        <title>Three genomes in the algal genus Volvox reveal the fate of a haploid sex-determining region after a transition to homothallism.</title>
        <authorList>
            <person name="Yamamoto K."/>
            <person name="Hamaji T."/>
            <person name="Kawai-Toyooka H."/>
            <person name="Matsuzaki R."/>
            <person name="Takahashi F."/>
            <person name="Nishimura Y."/>
            <person name="Kawachi M."/>
            <person name="Noguchi H."/>
            <person name="Minakuchi Y."/>
            <person name="Umen J.G."/>
            <person name="Toyoda A."/>
            <person name="Nozaki H."/>
        </authorList>
    </citation>
    <scope>NUCLEOTIDE SEQUENCE</scope>
    <source>
        <strain evidence="2">NIES-3785</strain>
    </source>
</reference>
<feature type="region of interest" description="Disordered" evidence="1">
    <location>
        <begin position="322"/>
        <end position="353"/>
    </location>
</feature>
<sequence>LLLQRATSGSHTTFMVLRMIYQQFDCCINKLPKAFQRGCRQKKLSMFQLVSLALLLLLPASALQTSRAAPCPSSLHGTYDAVLLSAHEIVTLNNPTGKKESESESASSRSGTATTGPAGVGVGVGDGSGNSYSSSGRSGGNDSNDRGGDATPDFSGGGGGGSDGVREQPLSSEGMFLFLQPTFSRRGCDAASGTSHYSVRLKVQGCEAFRGRMTPANAEACVESAECTRTPSRCPRNCLHDLLEATEATFDVDMEGAVSSLALGVATDGAVAPDDDDDEVEKDMAVKGKNRDGKSEEKDVNGDENGAGGLLELAAACAADPWVSGRMQQQQQQQKQKQRSPGNGDGGREDAQRRVESLRRIFQLLSEQAHNRYNNVSEELPVATTVSYGPSNAAEAEAKTKAAEAEANDGEAIGGAAGRPYISRSFYAFNSETTVHPSDSDGTQLITQRKFLVPTDEAYDNMPSGIPDFPAGGMSHTRLGPTGVVTSRVDMALSERTIPVSRQTSTSKSTSQAGGDGAASDGAIVMRTRVVLTLSKPSLEDPPSSSPGSETAAADGDDGDGDDGAADAAAAAIDGLERRRQRRRRRRVALSGTGTLAVGAELLAMNADCLYPGGSFATYLRGWKDNLAVNSRRRRRRVLQQRQEEESHERQRQKHHLFERNSGGGGDDDVAGDVEVTTAGSSEAGVSTHYVSDAYDSDGRRCCCHCWRTTSFD</sequence>
<name>A0A8J4LKE2_9CHLO</name>
<feature type="compositionally biased region" description="Basic and acidic residues" evidence="1">
    <location>
        <begin position="282"/>
        <end position="301"/>
    </location>
</feature>
<evidence type="ECO:0000256" key="1">
    <source>
        <dbReference type="SAM" id="MobiDB-lite"/>
    </source>
</evidence>
<feature type="region of interest" description="Disordered" evidence="1">
    <location>
        <begin position="268"/>
        <end position="307"/>
    </location>
</feature>
<feature type="region of interest" description="Disordered" evidence="1">
    <location>
        <begin position="633"/>
        <end position="673"/>
    </location>
</feature>
<feature type="compositionally biased region" description="Acidic residues" evidence="1">
    <location>
        <begin position="555"/>
        <end position="565"/>
    </location>
</feature>
<protein>
    <submittedName>
        <fullName evidence="2">Uncharacterized protein</fullName>
    </submittedName>
</protein>
<dbReference type="Proteomes" id="UP000722791">
    <property type="component" value="Unassembled WGS sequence"/>
</dbReference>
<comment type="caution">
    <text evidence="2">The sequence shown here is derived from an EMBL/GenBank/DDBJ whole genome shotgun (WGS) entry which is preliminary data.</text>
</comment>
<feature type="compositionally biased region" description="Gly residues" evidence="1">
    <location>
        <begin position="118"/>
        <end position="128"/>
    </location>
</feature>
<feature type="compositionally biased region" description="Low complexity" evidence="1">
    <location>
        <begin position="504"/>
        <end position="520"/>
    </location>
</feature>
<accession>A0A8J4LKE2</accession>
<feature type="region of interest" description="Disordered" evidence="1">
    <location>
        <begin position="494"/>
        <end position="520"/>
    </location>
</feature>
<feature type="compositionally biased region" description="Low complexity" evidence="1">
    <location>
        <begin position="129"/>
        <end position="142"/>
    </location>
</feature>
<feature type="non-terminal residue" evidence="2">
    <location>
        <position position="713"/>
    </location>
</feature>
<dbReference type="AlphaFoldDB" id="A0A8J4LKE2"/>
<evidence type="ECO:0000313" key="2">
    <source>
        <dbReference type="EMBL" id="GIM01515.1"/>
    </source>
</evidence>
<feature type="region of interest" description="Disordered" evidence="1">
    <location>
        <begin position="535"/>
        <end position="566"/>
    </location>
</feature>
<organism evidence="2 3">
    <name type="scientific">Volvox reticuliferus</name>
    <dbReference type="NCBI Taxonomy" id="1737510"/>
    <lineage>
        <taxon>Eukaryota</taxon>
        <taxon>Viridiplantae</taxon>
        <taxon>Chlorophyta</taxon>
        <taxon>core chlorophytes</taxon>
        <taxon>Chlorophyceae</taxon>
        <taxon>CS clade</taxon>
        <taxon>Chlamydomonadales</taxon>
        <taxon>Volvocaceae</taxon>
        <taxon>Volvox</taxon>
    </lineage>
</organism>